<protein>
    <submittedName>
        <fullName evidence="1">Uncharacterized protein</fullName>
    </submittedName>
</protein>
<name>A0A9D3V1H4_9ROSI</name>
<comment type="caution">
    <text evidence="1">The sequence shown here is derived from an EMBL/GenBank/DDBJ whole genome shotgun (WGS) entry which is preliminary data.</text>
</comment>
<sequence>MDGEIKRLKSEPSSAKAVKSGGMLMVSSYPVDVPRSKEFKGGMPKRWTTSFGVSSNTFVLRSRRSSSRSDDAMCESATVKTWEIRLQFYPNMRTGRLDQNLGSLPSAKQCATICKKQKEIALLQDIDNDLGVLNHYS</sequence>
<gene>
    <name evidence="1" type="ORF">J1N35_031193</name>
</gene>
<dbReference type="Proteomes" id="UP000828251">
    <property type="component" value="Unassembled WGS sequence"/>
</dbReference>
<proteinExistence type="predicted"/>
<accession>A0A9D3V1H4</accession>
<dbReference type="EMBL" id="JAIQCV010000009">
    <property type="protein sequence ID" value="KAH1066206.1"/>
    <property type="molecule type" value="Genomic_DNA"/>
</dbReference>
<dbReference type="AlphaFoldDB" id="A0A9D3V1H4"/>
<keyword evidence="2" id="KW-1185">Reference proteome</keyword>
<evidence type="ECO:0000313" key="1">
    <source>
        <dbReference type="EMBL" id="KAH1066206.1"/>
    </source>
</evidence>
<evidence type="ECO:0000313" key="2">
    <source>
        <dbReference type="Proteomes" id="UP000828251"/>
    </source>
</evidence>
<reference evidence="1 2" key="1">
    <citation type="journal article" date="2021" name="Plant Biotechnol. J.">
        <title>Multi-omics assisted identification of the key and species-specific regulatory components of drought-tolerant mechanisms in Gossypium stocksii.</title>
        <authorList>
            <person name="Yu D."/>
            <person name="Ke L."/>
            <person name="Zhang D."/>
            <person name="Wu Y."/>
            <person name="Sun Y."/>
            <person name="Mei J."/>
            <person name="Sun J."/>
            <person name="Sun Y."/>
        </authorList>
    </citation>
    <scope>NUCLEOTIDE SEQUENCE [LARGE SCALE GENOMIC DNA]</scope>
    <source>
        <strain evidence="2">cv. E1</strain>
        <tissue evidence="1">Leaf</tissue>
    </source>
</reference>
<organism evidence="1 2">
    <name type="scientific">Gossypium stocksii</name>
    <dbReference type="NCBI Taxonomy" id="47602"/>
    <lineage>
        <taxon>Eukaryota</taxon>
        <taxon>Viridiplantae</taxon>
        <taxon>Streptophyta</taxon>
        <taxon>Embryophyta</taxon>
        <taxon>Tracheophyta</taxon>
        <taxon>Spermatophyta</taxon>
        <taxon>Magnoliopsida</taxon>
        <taxon>eudicotyledons</taxon>
        <taxon>Gunneridae</taxon>
        <taxon>Pentapetalae</taxon>
        <taxon>rosids</taxon>
        <taxon>malvids</taxon>
        <taxon>Malvales</taxon>
        <taxon>Malvaceae</taxon>
        <taxon>Malvoideae</taxon>
        <taxon>Gossypium</taxon>
    </lineage>
</organism>